<keyword evidence="2" id="KW-1185">Reference proteome</keyword>
<evidence type="ECO:0000313" key="1">
    <source>
        <dbReference type="EMBL" id="GGD84740.1"/>
    </source>
</evidence>
<dbReference type="EMBL" id="BMIP01000017">
    <property type="protein sequence ID" value="GGD84740.1"/>
    <property type="molecule type" value="Genomic_DNA"/>
</dbReference>
<dbReference type="AlphaFoldDB" id="A0A916ZBL6"/>
<reference evidence="1" key="2">
    <citation type="submission" date="2020-09" db="EMBL/GenBank/DDBJ databases">
        <authorList>
            <person name="Sun Q."/>
            <person name="Zhou Y."/>
        </authorList>
    </citation>
    <scope>NUCLEOTIDE SEQUENCE</scope>
    <source>
        <strain evidence="1">CGMCC 1.15360</strain>
    </source>
</reference>
<proteinExistence type="predicted"/>
<gene>
    <name evidence="1" type="ORF">GCM10010990_38470</name>
</gene>
<sequence length="87" mass="9680">MGLLKGNNAPYDTFLFRSAARPNLEQLGMAALALRTELVDVQRQLMDDDSDESTQTLHASIREYIAQQLTDEATLIDPAFTGKGPRR</sequence>
<organism evidence="1 2">
    <name type="scientific">Croceicoccus mobilis</name>
    <dbReference type="NCBI Taxonomy" id="1703339"/>
    <lineage>
        <taxon>Bacteria</taxon>
        <taxon>Pseudomonadati</taxon>
        <taxon>Pseudomonadota</taxon>
        <taxon>Alphaproteobacteria</taxon>
        <taxon>Sphingomonadales</taxon>
        <taxon>Erythrobacteraceae</taxon>
        <taxon>Croceicoccus</taxon>
    </lineage>
</organism>
<evidence type="ECO:0000313" key="2">
    <source>
        <dbReference type="Proteomes" id="UP000612349"/>
    </source>
</evidence>
<dbReference type="Proteomes" id="UP000612349">
    <property type="component" value="Unassembled WGS sequence"/>
</dbReference>
<reference evidence="1" key="1">
    <citation type="journal article" date="2014" name="Int. J. Syst. Evol. Microbiol.">
        <title>Complete genome sequence of Corynebacterium casei LMG S-19264T (=DSM 44701T), isolated from a smear-ripened cheese.</title>
        <authorList>
            <consortium name="US DOE Joint Genome Institute (JGI-PGF)"/>
            <person name="Walter F."/>
            <person name="Albersmeier A."/>
            <person name="Kalinowski J."/>
            <person name="Ruckert C."/>
        </authorList>
    </citation>
    <scope>NUCLEOTIDE SEQUENCE</scope>
    <source>
        <strain evidence="1">CGMCC 1.15360</strain>
    </source>
</reference>
<dbReference type="RefSeq" id="WP_066770526.1">
    <property type="nucleotide sequence ID" value="NZ_BMIP01000017.1"/>
</dbReference>
<accession>A0A916ZBL6</accession>
<protein>
    <submittedName>
        <fullName evidence="1">Uncharacterized protein</fullName>
    </submittedName>
</protein>
<name>A0A916ZBL6_9SPHN</name>
<comment type="caution">
    <text evidence="1">The sequence shown here is derived from an EMBL/GenBank/DDBJ whole genome shotgun (WGS) entry which is preliminary data.</text>
</comment>